<dbReference type="AlphaFoldDB" id="A0A1R3GTH8"/>
<proteinExistence type="predicted"/>
<reference evidence="2 3" key="1">
    <citation type="submission" date="2013-09" db="EMBL/GenBank/DDBJ databases">
        <title>Corchorus capsularis genome sequencing.</title>
        <authorList>
            <person name="Alam M."/>
            <person name="Haque M.S."/>
            <person name="Islam M.S."/>
            <person name="Emdad E.M."/>
            <person name="Islam M.M."/>
            <person name="Ahmed B."/>
            <person name="Halim A."/>
            <person name="Hossen Q.M.M."/>
            <person name="Hossain M.Z."/>
            <person name="Ahmed R."/>
            <person name="Khan M.M."/>
            <person name="Islam R."/>
            <person name="Rashid M.M."/>
            <person name="Khan S.A."/>
            <person name="Rahman M.S."/>
            <person name="Alam M."/>
        </authorList>
    </citation>
    <scope>NUCLEOTIDE SEQUENCE [LARGE SCALE GENOMIC DNA]</scope>
    <source>
        <strain evidence="3">cv. CVL-1</strain>
        <tissue evidence="2">Whole seedling</tissue>
    </source>
</reference>
<evidence type="ECO:0000313" key="3">
    <source>
        <dbReference type="Proteomes" id="UP000188268"/>
    </source>
</evidence>
<dbReference type="EMBL" id="AWWV01013467">
    <property type="protein sequence ID" value="OMO61428.1"/>
    <property type="molecule type" value="Genomic_DNA"/>
</dbReference>
<dbReference type="Gramene" id="OMO61428">
    <property type="protein sequence ID" value="OMO61428"/>
    <property type="gene ID" value="CCACVL1_23522"/>
</dbReference>
<organism evidence="2 3">
    <name type="scientific">Corchorus capsularis</name>
    <name type="common">Jute</name>
    <dbReference type="NCBI Taxonomy" id="210143"/>
    <lineage>
        <taxon>Eukaryota</taxon>
        <taxon>Viridiplantae</taxon>
        <taxon>Streptophyta</taxon>
        <taxon>Embryophyta</taxon>
        <taxon>Tracheophyta</taxon>
        <taxon>Spermatophyta</taxon>
        <taxon>Magnoliopsida</taxon>
        <taxon>eudicotyledons</taxon>
        <taxon>Gunneridae</taxon>
        <taxon>Pentapetalae</taxon>
        <taxon>rosids</taxon>
        <taxon>malvids</taxon>
        <taxon>Malvales</taxon>
        <taxon>Malvaceae</taxon>
        <taxon>Grewioideae</taxon>
        <taxon>Apeibeae</taxon>
        <taxon>Corchorus</taxon>
    </lineage>
</organism>
<feature type="compositionally biased region" description="Basic residues" evidence="1">
    <location>
        <begin position="1"/>
        <end position="15"/>
    </location>
</feature>
<gene>
    <name evidence="2" type="ORF">CCACVL1_23522</name>
</gene>
<dbReference type="Proteomes" id="UP000188268">
    <property type="component" value="Unassembled WGS sequence"/>
</dbReference>
<feature type="compositionally biased region" description="Basic and acidic residues" evidence="1">
    <location>
        <begin position="16"/>
        <end position="48"/>
    </location>
</feature>
<accession>A0A1R3GTH8</accession>
<protein>
    <submittedName>
        <fullName evidence="2">Uncharacterized protein</fullName>
    </submittedName>
</protein>
<sequence>MAVWRPKKAASKQRRKSDMSRREPTKDPASKLVEKDDFSHATPDRSYRDMVCPIAT</sequence>
<evidence type="ECO:0000256" key="1">
    <source>
        <dbReference type="SAM" id="MobiDB-lite"/>
    </source>
</evidence>
<keyword evidence="3" id="KW-1185">Reference proteome</keyword>
<name>A0A1R3GTH8_COCAP</name>
<evidence type="ECO:0000313" key="2">
    <source>
        <dbReference type="EMBL" id="OMO61428.1"/>
    </source>
</evidence>
<comment type="caution">
    <text evidence="2">The sequence shown here is derived from an EMBL/GenBank/DDBJ whole genome shotgun (WGS) entry which is preliminary data.</text>
</comment>
<feature type="region of interest" description="Disordered" evidence="1">
    <location>
        <begin position="1"/>
        <end position="56"/>
    </location>
</feature>